<evidence type="ECO:0000313" key="1">
    <source>
        <dbReference type="Proteomes" id="UP000504640"/>
    </source>
</evidence>
<reference evidence="2" key="1">
    <citation type="submission" date="2025-08" db="UniProtKB">
        <authorList>
            <consortium name="RefSeq"/>
        </authorList>
    </citation>
    <scope>IDENTIFICATION</scope>
    <source>
        <tissue evidence="2">Blood</tissue>
    </source>
</reference>
<dbReference type="GeneID" id="116545683"/>
<protein>
    <submittedName>
        <fullName evidence="2">Uncharacterized protein LOC116545683</fullName>
    </submittedName>
</protein>
<dbReference type="RefSeq" id="XP_032128106.1">
    <property type="nucleotide sequence ID" value="XM_032272215.1"/>
</dbReference>
<dbReference type="AlphaFoldDB" id="A0A6J3HD23"/>
<sequence>MTPLFLDHIGQLSDVAMAFVNCHGAGGNVAVRTTRGHSDRHLGFGGFWTGFFTAACFTGRVSVTCILCCPLVSPCDLECLHHLEMQPSRSQPPFTQLLFKMKLLWFTCLWQLDSLGSPDILSPLSPAPGSLRHRCLPELPPSEFLHHQEESLSGEQMRQKDLQAQLSSPILRNSRIIKFHGWEGAFLDRVPGIRGQELGALWTSDLLFSVSLVSFQASTFLISDFKKCTNVGR</sequence>
<dbReference type="Proteomes" id="UP000504640">
    <property type="component" value="Unplaced"/>
</dbReference>
<proteinExistence type="predicted"/>
<accession>A0A6J3HD23</accession>
<evidence type="ECO:0000313" key="2">
    <source>
        <dbReference type="RefSeq" id="XP_032128106.1"/>
    </source>
</evidence>
<keyword evidence="1" id="KW-1185">Reference proteome</keyword>
<organism evidence="1 2">
    <name type="scientific">Sapajus apella</name>
    <name type="common">Brown-capped capuchin</name>
    <name type="synonym">Cebus apella</name>
    <dbReference type="NCBI Taxonomy" id="9515"/>
    <lineage>
        <taxon>Eukaryota</taxon>
        <taxon>Metazoa</taxon>
        <taxon>Chordata</taxon>
        <taxon>Craniata</taxon>
        <taxon>Vertebrata</taxon>
        <taxon>Euteleostomi</taxon>
        <taxon>Mammalia</taxon>
        <taxon>Eutheria</taxon>
        <taxon>Euarchontoglires</taxon>
        <taxon>Primates</taxon>
        <taxon>Haplorrhini</taxon>
        <taxon>Platyrrhini</taxon>
        <taxon>Cebidae</taxon>
        <taxon>Cebinae</taxon>
        <taxon>Sapajus</taxon>
    </lineage>
</organism>
<gene>
    <name evidence="2" type="primary">LOC116545683</name>
</gene>
<name>A0A6J3HD23_SAPAP</name>